<organism evidence="11 12">
    <name type="scientific">Candidatus Berkelbacteria bacterium Athens1014_28</name>
    <dbReference type="NCBI Taxonomy" id="2017145"/>
    <lineage>
        <taxon>Bacteria</taxon>
        <taxon>Candidatus Berkelbacteria</taxon>
    </lineage>
</organism>
<comment type="similarity">
    <text evidence="2 9">Belongs to the glucose-1-phosphate thymidylyltransferase family.</text>
</comment>
<comment type="catalytic activity">
    <reaction evidence="8 9">
        <text>dTTP + alpha-D-glucose 1-phosphate + H(+) = dTDP-alpha-D-glucose + diphosphate</text>
        <dbReference type="Rhea" id="RHEA:15225"/>
        <dbReference type="ChEBI" id="CHEBI:15378"/>
        <dbReference type="ChEBI" id="CHEBI:33019"/>
        <dbReference type="ChEBI" id="CHEBI:37568"/>
        <dbReference type="ChEBI" id="CHEBI:57477"/>
        <dbReference type="ChEBI" id="CHEBI:58601"/>
        <dbReference type="EC" id="2.7.7.24"/>
    </reaction>
</comment>
<gene>
    <name evidence="11" type="ORF">Athens101428_600</name>
</gene>
<dbReference type="EMBL" id="VMGN01000035">
    <property type="protein sequence ID" value="TSC93644.1"/>
    <property type="molecule type" value="Genomic_DNA"/>
</dbReference>
<dbReference type="EC" id="2.7.7.24" evidence="3 9"/>
<name>A0A554LLG0_9BACT</name>
<dbReference type="AlphaFoldDB" id="A0A554LLG0"/>
<dbReference type="GO" id="GO:0046872">
    <property type="term" value="F:metal ion binding"/>
    <property type="evidence" value="ECO:0007669"/>
    <property type="project" value="UniProtKB-KW"/>
</dbReference>
<dbReference type="Gene3D" id="3.90.550.10">
    <property type="entry name" value="Spore Coat Polysaccharide Biosynthesis Protein SpsA, Chain A"/>
    <property type="match status" value="1"/>
</dbReference>
<keyword evidence="5 9" id="KW-0548">Nucleotidyltransferase</keyword>
<evidence type="ECO:0000256" key="2">
    <source>
        <dbReference type="ARBA" id="ARBA00010480"/>
    </source>
</evidence>
<protein>
    <recommendedName>
        <fullName evidence="3 9">Glucose-1-phosphate thymidylyltransferase</fullName>
        <ecNumber evidence="3 9">2.7.7.24</ecNumber>
    </recommendedName>
</protein>
<evidence type="ECO:0000313" key="11">
    <source>
        <dbReference type="EMBL" id="TSC93644.1"/>
    </source>
</evidence>
<evidence type="ECO:0000313" key="12">
    <source>
        <dbReference type="Proteomes" id="UP000316495"/>
    </source>
</evidence>
<sequence length="292" mass="32377">MKGIILAGGAGTRLYPATLTVSKQLQAVYDKPMIYYPLSVLMLADIREVLIISTPQDLPNFQRLFGNGDEIGMNFSYAEQAAPNGLAEAFIIGDKFIGRDCVAMILGDNIFHSAGLTGLLQEAKKIKKGGHIFAVHVPDPERFGVVEFNKKGKVLSIEEKPEKPKSSFAVPGLYFFGPEVVKEAKNLKPSARGELEMPDLCRKFLSRGELQVTVLPRGLAWLDTGTHDAMAQAGNYVQIVQEMTNYNIACIEEIAYHKSWIDNKTLDKTIEKMGKSSYADYLKRIERESKNG</sequence>
<comment type="cofactor">
    <cofactor evidence="1">
        <name>Mg(2+)</name>
        <dbReference type="ChEBI" id="CHEBI:18420"/>
    </cofactor>
</comment>
<reference evidence="11 12" key="1">
    <citation type="submission" date="2017-07" db="EMBL/GenBank/DDBJ databases">
        <title>Mechanisms for carbon and nitrogen cycling indicate functional differentiation within the Candidate Phyla Radiation.</title>
        <authorList>
            <person name="Danczak R.E."/>
            <person name="Johnston M.D."/>
            <person name="Kenah C."/>
            <person name="Slattery M."/>
            <person name="Wrighton K.C."/>
            <person name="Wilkins M.J."/>
        </authorList>
    </citation>
    <scope>NUCLEOTIDE SEQUENCE [LARGE SCALE GENOMIC DNA]</scope>
    <source>
        <strain evidence="11">Athens1014_28</strain>
    </source>
</reference>
<dbReference type="InterPro" id="IPR005835">
    <property type="entry name" value="NTP_transferase_dom"/>
</dbReference>
<proteinExistence type="inferred from homology"/>
<evidence type="ECO:0000256" key="4">
    <source>
        <dbReference type="ARBA" id="ARBA00022679"/>
    </source>
</evidence>
<accession>A0A554LLG0</accession>
<evidence type="ECO:0000256" key="3">
    <source>
        <dbReference type="ARBA" id="ARBA00012461"/>
    </source>
</evidence>
<dbReference type="PANTHER" id="PTHR43532">
    <property type="entry name" value="GLUCOSE-1-PHOSPHATE THYMIDYLYLTRANSFERASE"/>
    <property type="match status" value="1"/>
</dbReference>
<dbReference type="InterPro" id="IPR029044">
    <property type="entry name" value="Nucleotide-diphossugar_trans"/>
</dbReference>
<dbReference type="Pfam" id="PF00483">
    <property type="entry name" value="NTP_transferase"/>
    <property type="match status" value="1"/>
</dbReference>
<dbReference type="SUPFAM" id="SSF53448">
    <property type="entry name" value="Nucleotide-diphospho-sugar transferases"/>
    <property type="match status" value="1"/>
</dbReference>
<evidence type="ECO:0000256" key="7">
    <source>
        <dbReference type="ARBA" id="ARBA00022842"/>
    </source>
</evidence>
<dbReference type="GO" id="GO:0008879">
    <property type="term" value="F:glucose-1-phosphate thymidylyltransferase activity"/>
    <property type="evidence" value="ECO:0007669"/>
    <property type="project" value="UniProtKB-EC"/>
</dbReference>
<feature type="domain" description="Nucleotidyl transferase" evidence="10">
    <location>
        <begin position="2"/>
        <end position="235"/>
    </location>
</feature>
<dbReference type="CDD" id="cd02538">
    <property type="entry name" value="G1P_TT_short"/>
    <property type="match status" value="1"/>
</dbReference>
<evidence type="ECO:0000256" key="5">
    <source>
        <dbReference type="ARBA" id="ARBA00022695"/>
    </source>
</evidence>
<dbReference type="InterPro" id="IPR005907">
    <property type="entry name" value="G1P_thy_trans_s"/>
</dbReference>
<keyword evidence="6 9" id="KW-0479">Metal-binding</keyword>
<evidence type="ECO:0000256" key="9">
    <source>
        <dbReference type="RuleBase" id="RU003706"/>
    </source>
</evidence>
<keyword evidence="7 9" id="KW-0460">Magnesium</keyword>
<dbReference type="NCBIfam" id="TIGR01207">
    <property type="entry name" value="rmlA"/>
    <property type="match status" value="1"/>
</dbReference>
<evidence type="ECO:0000259" key="10">
    <source>
        <dbReference type="Pfam" id="PF00483"/>
    </source>
</evidence>
<evidence type="ECO:0000256" key="6">
    <source>
        <dbReference type="ARBA" id="ARBA00022723"/>
    </source>
</evidence>
<dbReference type="FunFam" id="3.90.550.10:FF:000023">
    <property type="entry name" value="Glucose-1-phosphate thymidylyltransferase"/>
    <property type="match status" value="1"/>
</dbReference>
<keyword evidence="4 9" id="KW-0808">Transferase</keyword>
<comment type="caution">
    <text evidence="11">The sequence shown here is derived from an EMBL/GenBank/DDBJ whole genome shotgun (WGS) entry which is preliminary data.</text>
</comment>
<comment type="function">
    <text evidence="9">Catalyzes the formation of dTDP-glucose, from dTTP and glucose 1-phosphate, as well as its pyrophosphorolysis.</text>
</comment>
<dbReference type="PANTHER" id="PTHR43532:SF1">
    <property type="entry name" value="GLUCOSE-1-PHOSPHATE THYMIDYLYLTRANSFERASE 1"/>
    <property type="match status" value="1"/>
</dbReference>
<dbReference type="Proteomes" id="UP000316495">
    <property type="component" value="Unassembled WGS sequence"/>
</dbReference>
<evidence type="ECO:0000256" key="8">
    <source>
        <dbReference type="ARBA" id="ARBA00049336"/>
    </source>
</evidence>
<evidence type="ECO:0000256" key="1">
    <source>
        <dbReference type="ARBA" id="ARBA00001946"/>
    </source>
</evidence>